<dbReference type="EMBL" id="JAAHFQ010000251">
    <property type="protein sequence ID" value="NER28711.1"/>
    <property type="molecule type" value="Genomic_DNA"/>
</dbReference>
<dbReference type="GO" id="GO:0016787">
    <property type="term" value="F:hydrolase activity"/>
    <property type="evidence" value="ECO:0007669"/>
    <property type="project" value="UniProtKB-KW"/>
</dbReference>
<dbReference type="InterPro" id="IPR027417">
    <property type="entry name" value="P-loop_NTPase"/>
</dbReference>
<keyword evidence="4" id="KW-0342">GTP-binding</keyword>
<gene>
    <name evidence="5" type="ORF">F6J89_14015</name>
</gene>
<comment type="caution">
    <text evidence="5">The sequence shown here is derived from an EMBL/GenBank/DDBJ whole genome shotgun (WGS) entry which is preliminary data.</text>
</comment>
<name>A0A6B3NGE9_9CYAN</name>
<dbReference type="GO" id="GO:0005525">
    <property type="term" value="F:GTP binding"/>
    <property type="evidence" value="ECO:0007669"/>
    <property type="project" value="UniProtKB-KW"/>
</dbReference>
<evidence type="ECO:0000256" key="3">
    <source>
        <dbReference type="ARBA" id="ARBA00022801"/>
    </source>
</evidence>
<dbReference type="PANTHER" id="PTHR42708">
    <property type="entry name" value="ATP/GTP-BINDING PROTEIN-RELATED"/>
    <property type="match status" value="1"/>
</dbReference>
<sequence>MESRRIVVTGILGAGKSTFVRTASETEVLAIERKITDEISTLKEKTTVAFDFGKLLLTPNLELQIYGTPGQSRFEFMWEMLINWASAYILLVAAHKYSGFEEARELLSFMKQRAQVPMVIGLTHMDCSGALAPEEIINSLGYQYEENKPTFVTVNPHERTSVIQAINVLINIMNLQD</sequence>
<comment type="similarity">
    <text evidence="1">Belongs to the GPN-loop GTPase family.</text>
</comment>
<evidence type="ECO:0000313" key="5">
    <source>
        <dbReference type="EMBL" id="NER28711.1"/>
    </source>
</evidence>
<evidence type="ECO:0000256" key="2">
    <source>
        <dbReference type="ARBA" id="ARBA00022741"/>
    </source>
</evidence>
<organism evidence="5">
    <name type="scientific">Symploca sp. SIO1C4</name>
    <dbReference type="NCBI Taxonomy" id="2607765"/>
    <lineage>
        <taxon>Bacteria</taxon>
        <taxon>Bacillati</taxon>
        <taxon>Cyanobacteriota</taxon>
        <taxon>Cyanophyceae</taxon>
        <taxon>Coleofasciculales</taxon>
        <taxon>Coleofasciculaceae</taxon>
        <taxon>Symploca</taxon>
    </lineage>
</organism>
<dbReference type="Pfam" id="PF03029">
    <property type="entry name" value="ATP_bind_1"/>
    <property type="match status" value="1"/>
</dbReference>
<dbReference type="InterPro" id="IPR052705">
    <property type="entry name" value="Gliding_Motility_GTPase"/>
</dbReference>
<dbReference type="AlphaFoldDB" id="A0A6B3NGE9"/>
<keyword evidence="2" id="KW-0547">Nucleotide-binding</keyword>
<reference evidence="5" key="1">
    <citation type="submission" date="2019-11" db="EMBL/GenBank/DDBJ databases">
        <title>Genomic insights into an expanded diversity of filamentous marine cyanobacteria reveals the extraordinary biosynthetic potential of Moorea and Okeania.</title>
        <authorList>
            <person name="Ferreira Leao T."/>
            <person name="Wang M."/>
            <person name="Moss N."/>
            <person name="Da Silva R."/>
            <person name="Sanders J."/>
            <person name="Nurk S."/>
            <person name="Gurevich A."/>
            <person name="Humphrey G."/>
            <person name="Reher R."/>
            <person name="Zhu Q."/>
            <person name="Belda-Ferre P."/>
            <person name="Glukhov E."/>
            <person name="Rex R."/>
            <person name="Dorrestein P.C."/>
            <person name="Knight R."/>
            <person name="Pevzner P."/>
            <person name="Gerwick W.H."/>
            <person name="Gerwick L."/>
        </authorList>
    </citation>
    <scope>NUCLEOTIDE SEQUENCE</scope>
    <source>
        <strain evidence="5">SIO1C4</strain>
    </source>
</reference>
<dbReference type="Gene3D" id="3.40.50.300">
    <property type="entry name" value="P-loop containing nucleotide triphosphate hydrolases"/>
    <property type="match status" value="1"/>
</dbReference>
<keyword evidence="3" id="KW-0378">Hydrolase</keyword>
<dbReference type="PANTHER" id="PTHR42708:SF1">
    <property type="entry name" value="GLIDING MOTILITY PROTEIN MGLA"/>
    <property type="match status" value="1"/>
</dbReference>
<protein>
    <submittedName>
        <fullName evidence="5">GTPase</fullName>
    </submittedName>
</protein>
<accession>A0A6B3NGE9</accession>
<evidence type="ECO:0000256" key="4">
    <source>
        <dbReference type="ARBA" id="ARBA00023134"/>
    </source>
</evidence>
<dbReference type="InterPro" id="IPR004130">
    <property type="entry name" value="Gpn"/>
</dbReference>
<dbReference type="SUPFAM" id="SSF52540">
    <property type="entry name" value="P-loop containing nucleoside triphosphate hydrolases"/>
    <property type="match status" value="1"/>
</dbReference>
<evidence type="ECO:0000256" key="1">
    <source>
        <dbReference type="ARBA" id="ARBA00005290"/>
    </source>
</evidence>
<dbReference type="CDD" id="cd00882">
    <property type="entry name" value="Ras_like_GTPase"/>
    <property type="match status" value="1"/>
</dbReference>
<proteinExistence type="inferred from homology"/>